<keyword evidence="2 5" id="KW-0812">Transmembrane</keyword>
<evidence type="ECO:0000259" key="8">
    <source>
        <dbReference type="PROSITE" id="PS50922"/>
    </source>
</evidence>
<dbReference type="AlphaFoldDB" id="A0A9P7YHR5"/>
<evidence type="ECO:0000256" key="3">
    <source>
        <dbReference type="ARBA" id="ARBA00022989"/>
    </source>
</evidence>
<feature type="transmembrane region" description="Helical" evidence="7">
    <location>
        <begin position="282"/>
        <end position="303"/>
    </location>
</feature>
<evidence type="ECO:0000256" key="5">
    <source>
        <dbReference type="PROSITE-ProRule" id="PRU00205"/>
    </source>
</evidence>
<dbReference type="PANTHER" id="PTHR13439:SF0">
    <property type="entry name" value="TOPOISOMERASE I DAMAGE AFFECTED PROTEIN 4"/>
    <property type="match status" value="1"/>
</dbReference>
<feature type="transmembrane region" description="Helical" evidence="7">
    <location>
        <begin position="76"/>
        <end position="96"/>
    </location>
</feature>
<proteinExistence type="predicted"/>
<dbReference type="Pfam" id="PF03798">
    <property type="entry name" value="TRAM_LAG1_CLN8"/>
    <property type="match status" value="1"/>
</dbReference>
<keyword evidence="10" id="KW-1185">Reference proteome</keyword>
<dbReference type="GO" id="GO:0016020">
    <property type="term" value="C:membrane"/>
    <property type="evidence" value="ECO:0007669"/>
    <property type="project" value="UniProtKB-SubCell"/>
</dbReference>
<evidence type="ECO:0000313" key="10">
    <source>
        <dbReference type="Proteomes" id="UP000824998"/>
    </source>
</evidence>
<reference evidence="9" key="1">
    <citation type="journal article" date="2021" name="IMA Fungus">
        <title>Genomic characterization of three marine fungi, including Emericellopsis atlantica sp. nov. with signatures of a generalist lifestyle and marine biomass degradation.</title>
        <authorList>
            <person name="Hagestad O.C."/>
            <person name="Hou L."/>
            <person name="Andersen J.H."/>
            <person name="Hansen E.H."/>
            <person name="Altermark B."/>
            <person name="Li C."/>
            <person name="Kuhnert E."/>
            <person name="Cox R.J."/>
            <person name="Crous P.W."/>
            <person name="Spatafora J.W."/>
            <person name="Lail K."/>
            <person name="Amirebrahimi M."/>
            <person name="Lipzen A."/>
            <person name="Pangilinan J."/>
            <person name="Andreopoulos W."/>
            <person name="Hayes R.D."/>
            <person name="Ng V."/>
            <person name="Grigoriev I.V."/>
            <person name="Jackson S.A."/>
            <person name="Sutton T.D.S."/>
            <person name="Dobson A.D.W."/>
            <person name="Rama T."/>
        </authorList>
    </citation>
    <scope>NUCLEOTIDE SEQUENCE</scope>
    <source>
        <strain evidence="9">TRa018bII</strain>
    </source>
</reference>
<feature type="transmembrane region" description="Helical" evidence="7">
    <location>
        <begin position="111"/>
        <end position="129"/>
    </location>
</feature>
<dbReference type="GO" id="GO:0055088">
    <property type="term" value="P:lipid homeostasis"/>
    <property type="evidence" value="ECO:0007669"/>
    <property type="project" value="TreeGrafter"/>
</dbReference>
<sequence>MHDPFPIPPLPWLSKAVQPFSDYFSLTTLPLHIHEVLGSFLGYYFINIVVAPWVSKKMFPVKYAKLSPERKINWDVHVVSLCQSTVINMLALWVMFMDEERKNMSWQERVWGYTGAAGMIQGMAAGYFLWDLCVTVQNVRLFGLGMLAHAMSALIVFSFGFRPFVNFYGCTFILYELSSPFLNFHWFFDKLDMTGSKPQLYNGIALLATFFSCRLVWGTYQSVRVYQDVWKAIHHSPSTSSVHLDALKNSTAAGLDAAAGHSALPLHREGIMQFAGDEYVPLWLGFTYLGSNIVLNTLNFYWFGKMIETVRKRFQPPKEERRKSKATATRSTGVNGQVKVEANSTEVRRRNFEKEDSPIDAIS</sequence>
<evidence type="ECO:0000256" key="6">
    <source>
        <dbReference type="SAM" id="MobiDB-lite"/>
    </source>
</evidence>
<dbReference type="PANTHER" id="PTHR13439">
    <property type="entry name" value="CT120 PROTEIN"/>
    <property type="match status" value="1"/>
</dbReference>
<accession>A0A9P7YHR5</accession>
<organism evidence="9 10">
    <name type="scientific">Amylocarpus encephaloides</name>
    <dbReference type="NCBI Taxonomy" id="45428"/>
    <lineage>
        <taxon>Eukaryota</taxon>
        <taxon>Fungi</taxon>
        <taxon>Dikarya</taxon>
        <taxon>Ascomycota</taxon>
        <taxon>Pezizomycotina</taxon>
        <taxon>Leotiomycetes</taxon>
        <taxon>Helotiales</taxon>
        <taxon>Helotiales incertae sedis</taxon>
        <taxon>Amylocarpus</taxon>
    </lineage>
</organism>
<gene>
    <name evidence="9" type="ORF">BJ875DRAFT_44492</name>
</gene>
<dbReference type="EMBL" id="MU251501">
    <property type="protein sequence ID" value="KAG9233417.1"/>
    <property type="molecule type" value="Genomic_DNA"/>
</dbReference>
<dbReference type="Proteomes" id="UP000824998">
    <property type="component" value="Unassembled WGS sequence"/>
</dbReference>
<evidence type="ECO:0000313" key="9">
    <source>
        <dbReference type="EMBL" id="KAG9233417.1"/>
    </source>
</evidence>
<comment type="subcellular location">
    <subcellularLocation>
        <location evidence="1">Membrane</location>
        <topology evidence="1">Multi-pass membrane protein</topology>
    </subcellularLocation>
</comment>
<feature type="transmembrane region" description="Helical" evidence="7">
    <location>
        <begin position="36"/>
        <end position="55"/>
    </location>
</feature>
<dbReference type="InterPro" id="IPR006634">
    <property type="entry name" value="TLC-dom"/>
</dbReference>
<keyword evidence="4 5" id="KW-0472">Membrane</keyword>
<comment type="caution">
    <text evidence="9">The sequence shown here is derived from an EMBL/GenBank/DDBJ whole genome shotgun (WGS) entry which is preliminary data.</text>
</comment>
<evidence type="ECO:0000256" key="2">
    <source>
        <dbReference type="ARBA" id="ARBA00022692"/>
    </source>
</evidence>
<feature type="transmembrane region" description="Helical" evidence="7">
    <location>
        <begin position="200"/>
        <end position="220"/>
    </location>
</feature>
<dbReference type="PROSITE" id="PS50922">
    <property type="entry name" value="TLC"/>
    <property type="match status" value="1"/>
</dbReference>
<feature type="compositionally biased region" description="Basic and acidic residues" evidence="6">
    <location>
        <begin position="346"/>
        <end position="357"/>
    </location>
</feature>
<dbReference type="GO" id="GO:0005783">
    <property type="term" value="C:endoplasmic reticulum"/>
    <property type="evidence" value="ECO:0007669"/>
    <property type="project" value="TreeGrafter"/>
</dbReference>
<evidence type="ECO:0000256" key="1">
    <source>
        <dbReference type="ARBA" id="ARBA00004141"/>
    </source>
</evidence>
<keyword evidence="3 7" id="KW-1133">Transmembrane helix</keyword>
<feature type="domain" description="TLC" evidence="8">
    <location>
        <begin position="69"/>
        <end position="315"/>
    </location>
</feature>
<evidence type="ECO:0000256" key="7">
    <source>
        <dbReference type="SAM" id="Phobius"/>
    </source>
</evidence>
<feature type="region of interest" description="Disordered" evidence="6">
    <location>
        <begin position="315"/>
        <end position="363"/>
    </location>
</feature>
<evidence type="ECO:0000256" key="4">
    <source>
        <dbReference type="ARBA" id="ARBA00023136"/>
    </source>
</evidence>
<dbReference type="SMART" id="SM00724">
    <property type="entry name" value="TLC"/>
    <property type="match status" value="1"/>
</dbReference>
<dbReference type="InterPro" id="IPR050846">
    <property type="entry name" value="TLCD"/>
</dbReference>
<name>A0A9P7YHR5_9HELO</name>
<feature type="transmembrane region" description="Helical" evidence="7">
    <location>
        <begin position="141"/>
        <end position="159"/>
    </location>
</feature>
<protein>
    <submittedName>
        <fullName evidence="9">TLC domain-containing protein</fullName>
    </submittedName>
</protein>
<feature type="compositionally biased region" description="Polar residues" evidence="6">
    <location>
        <begin position="326"/>
        <end position="335"/>
    </location>
</feature>
<feature type="transmembrane region" description="Helical" evidence="7">
    <location>
        <begin position="165"/>
        <end position="188"/>
    </location>
</feature>
<dbReference type="OrthoDB" id="10266980at2759"/>